<dbReference type="RefSeq" id="WP_115284256.1">
    <property type="nucleotide sequence ID" value="NZ_UGUS01000002.1"/>
</dbReference>
<dbReference type="EMBL" id="UGUS01000002">
    <property type="protein sequence ID" value="SUD31454.1"/>
    <property type="molecule type" value="Genomic_DNA"/>
</dbReference>
<sequence>MKLRDQLIGAWKLYSYVEIPVDGSESFYPMGEQPMGIIMYTPDGYMSAQLMKPEGRENFAINDFYKGSLEEYKAAGSTYVAYTGPFKVNEEKRTLTHSMFISLFPNWMGQTQPRVVSLEGDVLTLGTETPISSQGKIVNSKLVWHRVKPE</sequence>
<evidence type="ECO:0000259" key="1">
    <source>
        <dbReference type="Pfam" id="PF13924"/>
    </source>
</evidence>
<proteinExistence type="predicted"/>
<organism evidence="2 3">
    <name type="scientific">Pseudomonas fluorescens</name>
    <dbReference type="NCBI Taxonomy" id="294"/>
    <lineage>
        <taxon>Bacteria</taxon>
        <taxon>Pseudomonadati</taxon>
        <taxon>Pseudomonadota</taxon>
        <taxon>Gammaproteobacteria</taxon>
        <taxon>Pseudomonadales</taxon>
        <taxon>Pseudomonadaceae</taxon>
        <taxon>Pseudomonas</taxon>
    </lineage>
</organism>
<dbReference type="Pfam" id="PF13924">
    <property type="entry name" value="Lipocalin_5"/>
    <property type="match status" value="1"/>
</dbReference>
<protein>
    <recommendedName>
        <fullName evidence="1">Lipocalin-like domain-containing protein</fullName>
    </recommendedName>
</protein>
<reference evidence="2 3" key="1">
    <citation type="submission" date="2018-06" db="EMBL/GenBank/DDBJ databases">
        <authorList>
            <consortium name="Pathogen Informatics"/>
            <person name="Doyle S."/>
        </authorList>
    </citation>
    <scope>NUCLEOTIDE SEQUENCE [LARGE SCALE GENOMIC DNA]</scope>
    <source>
        <strain evidence="2 3">NCTC10392</strain>
    </source>
</reference>
<dbReference type="Proteomes" id="UP000255125">
    <property type="component" value="Unassembled WGS sequence"/>
</dbReference>
<evidence type="ECO:0000313" key="3">
    <source>
        <dbReference type="Proteomes" id="UP000255125"/>
    </source>
</evidence>
<gene>
    <name evidence="2" type="ORF">NCTC10392_03385</name>
</gene>
<dbReference type="OrthoDB" id="118834at2"/>
<feature type="domain" description="Lipocalin-like" evidence="1">
    <location>
        <begin position="8"/>
        <end position="147"/>
    </location>
</feature>
<dbReference type="AlphaFoldDB" id="A0A379IF98"/>
<evidence type="ECO:0000313" key="2">
    <source>
        <dbReference type="EMBL" id="SUD31454.1"/>
    </source>
</evidence>
<accession>A0A379IF98</accession>
<name>A0A379IF98_PSEFL</name>
<dbReference type="InterPro" id="IPR024311">
    <property type="entry name" value="Lipocalin-like"/>
</dbReference>